<keyword evidence="4 6" id="KW-0998">Cell outer membrane</keyword>
<dbReference type="Pfam" id="PF04390">
    <property type="entry name" value="LptE"/>
    <property type="match status" value="1"/>
</dbReference>
<keyword evidence="1 6" id="KW-0732">Signal</keyword>
<evidence type="ECO:0000256" key="1">
    <source>
        <dbReference type="ARBA" id="ARBA00022729"/>
    </source>
</evidence>
<sequence>MTFRPLLRHPLLRMVPVALVLALSACGFHLREALELPPDLGAVKVVSVDRYSPLAESLSQSLARAGVPEATSDMEEVTVLDLLAERWGDRPIALDSLGRAQEYSLRYAVTFELRRADGSTAVPRQTIELARDYVSNPTNSTGTEGEREILQRELRREMSASVLRRLGAVARGGGIMGDGPGPGEVPVAADAAKAALEAADAMDNPPAHAPPSAPPEEKKPR</sequence>
<feature type="compositionally biased region" description="Low complexity" evidence="7">
    <location>
        <begin position="197"/>
        <end position="206"/>
    </location>
</feature>
<dbReference type="PANTHER" id="PTHR38098">
    <property type="entry name" value="LPS-ASSEMBLY LIPOPROTEIN LPTE"/>
    <property type="match status" value="1"/>
</dbReference>
<comment type="function">
    <text evidence="6">Together with LptD, is involved in the assembly of lipopolysaccharide (LPS) at the surface of the outer membrane. Required for the proper assembly of LptD. Binds LPS and may serve as the LPS recognition site at the outer membrane.</text>
</comment>
<dbReference type="Proteomes" id="UP001251524">
    <property type="component" value="Unassembled WGS sequence"/>
</dbReference>
<keyword evidence="3 6" id="KW-0564">Palmitate</keyword>
<protein>
    <recommendedName>
        <fullName evidence="6">LPS-assembly lipoprotein LptE</fullName>
    </recommendedName>
</protein>
<comment type="subunit">
    <text evidence="6">Component of the lipopolysaccharide transport and assembly complex. Interacts with LptD.</text>
</comment>
<comment type="caution">
    <text evidence="8">The sequence shown here is derived from an EMBL/GenBank/DDBJ whole genome shotgun (WGS) entry which is preliminary data.</text>
</comment>
<dbReference type="Gene3D" id="3.30.160.150">
    <property type="entry name" value="Lipoprotein like domain"/>
    <property type="match status" value="1"/>
</dbReference>
<dbReference type="PROSITE" id="PS51257">
    <property type="entry name" value="PROKAR_LIPOPROTEIN"/>
    <property type="match status" value="1"/>
</dbReference>
<evidence type="ECO:0000256" key="7">
    <source>
        <dbReference type="SAM" id="MobiDB-lite"/>
    </source>
</evidence>
<gene>
    <name evidence="6" type="primary">lptE</name>
    <name evidence="8" type="ORF">J2X06_001171</name>
</gene>
<evidence type="ECO:0000256" key="5">
    <source>
        <dbReference type="ARBA" id="ARBA00023288"/>
    </source>
</evidence>
<proteinExistence type="inferred from homology"/>
<keyword evidence="9" id="KW-1185">Reference proteome</keyword>
<evidence type="ECO:0000313" key="8">
    <source>
        <dbReference type="EMBL" id="MDR7133987.1"/>
    </source>
</evidence>
<comment type="similarity">
    <text evidence="6">Belongs to the LptE lipoprotein family.</text>
</comment>
<reference evidence="8 9" key="1">
    <citation type="submission" date="2023-07" db="EMBL/GenBank/DDBJ databases">
        <title>Sorghum-associated microbial communities from plants grown in Nebraska, USA.</title>
        <authorList>
            <person name="Schachtman D."/>
        </authorList>
    </citation>
    <scope>NUCLEOTIDE SEQUENCE [LARGE SCALE GENOMIC DNA]</scope>
    <source>
        <strain evidence="8 9">BE198</strain>
    </source>
</reference>
<dbReference type="InterPro" id="IPR007485">
    <property type="entry name" value="LPS_assembly_LptE"/>
</dbReference>
<evidence type="ECO:0000256" key="4">
    <source>
        <dbReference type="ARBA" id="ARBA00023237"/>
    </source>
</evidence>
<accession>A0ABU1W945</accession>
<comment type="subcellular location">
    <subcellularLocation>
        <location evidence="6">Cell outer membrane</location>
        <topology evidence="6">Lipid-anchor</topology>
    </subcellularLocation>
</comment>
<feature type="region of interest" description="Disordered" evidence="7">
    <location>
        <begin position="197"/>
        <end position="221"/>
    </location>
</feature>
<dbReference type="PANTHER" id="PTHR38098:SF1">
    <property type="entry name" value="LPS-ASSEMBLY LIPOPROTEIN LPTE"/>
    <property type="match status" value="1"/>
</dbReference>
<dbReference type="EMBL" id="JAVDVY010000001">
    <property type="protein sequence ID" value="MDR7133987.1"/>
    <property type="molecule type" value="Genomic_DNA"/>
</dbReference>
<keyword evidence="5 6" id="KW-0449">Lipoprotein</keyword>
<evidence type="ECO:0000313" key="9">
    <source>
        <dbReference type="Proteomes" id="UP001251524"/>
    </source>
</evidence>
<evidence type="ECO:0000256" key="3">
    <source>
        <dbReference type="ARBA" id="ARBA00023139"/>
    </source>
</evidence>
<name>A0ABU1W945_9GAMM</name>
<organism evidence="8 9">
    <name type="scientific">Lysobacter niastensis</name>
    <dbReference type="NCBI Taxonomy" id="380629"/>
    <lineage>
        <taxon>Bacteria</taxon>
        <taxon>Pseudomonadati</taxon>
        <taxon>Pseudomonadota</taxon>
        <taxon>Gammaproteobacteria</taxon>
        <taxon>Lysobacterales</taxon>
        <taxon>Lysobacteraceae</taxon>
        <taxon>Lysobacter</taxon>
    </lineage>
</organism>
<dbReference type="HAMAP" id="MF_01186">
    <property type="entry name" value="LPS_assembly_LptE"/>
    <property type="match status" value="1"/>
</dbReference>
<dbReference type="RefSeq" id="WP_310059543.1">
    <property type="nucleotide sequence ID" value="NZ_JAVDVY010000001.1"/>
</dbReference>
<keyword evidence="2 6" id="KW-0472">Membrane</keyword>
<evidence type="ECO:0000256" key="6">
    <source>
        <dbReference type="HAMAP-Rule" id="MF_01186"/>
    </source>
</evidence>
<evidence type="ECO:0000256" key="2">
    <source>
        <dbReference type="ARBA" id="ARBA00023136"/>
    </source>
</evidence>